<reference evidence="2" key="1">
    <citation type="submission" date="2021-01" db="EMBL/GenBank/DDBJ databases">
        <title>Adiantum capillus-veneris genome.</title>
        <authorList>
            <person name="Fang Y."/>
            <person name="Liao Q."/>
        </authorList>
    </citation>
    <scope>NUCLEOTIDE SEQUENCE</scope>
    <source>
        <strain evidence="2">H3</strain>
        <tissue evidence="2">Leaf</tissue>
    </source>
</reference>
<sequence>MDATGAPRSDAERRELVHRSTRGARQCGLVRRDKSGLWSARRCRRSDQGTKCALLVVGFTHLCARDAGALGFPSDPS</sequence>
<accession>A0A9D4ZII0</accession>
<proteinExistence type="predicted"/>
<evidence type="ECO:0000313" key="3">
    <source>
        <dbReference type="Proteomes" id="UP000886520"/>
    </source>
</evidence>
<dbReference type="AlphaFoldDB" id="A0A9D4ZII0"/>
<protein>
    <submittedName>
        <fullName evidence="2">Uncharacterized protein</fullName>
    </submittedName>
</protein>
<organism evidence="2 3">
    <name type="scientific">Adiantum capillus-veneris</name>
    <name type="common">Maidenhair fern</name>
    <dbReference type="NCBI Taxonomy" id="13818"/>
    <lineage>
        <taxon>Eukaryota</taxon>
        <taxon>Viridiplantae</taxon>
        <taxon>Streptophyta</taxon>
        <taxon>Embryophyta</taxon>
        <taxon>Tracheophyta</taxon>
        <taxon>Polypodiopsida</taxon>
        <taxon>Polypodiidae</taxon>
        <taxon>Polypodiales</taxon>
        <taxon>Pteridineae</taxon>
        <taxon>Pteridaceae</taxon>
        <taxon>Vittarioideae</taxon>
        <taxon>Adiantum</taxon>
    </lineage>
</organism>
<evidence type="ECO:0000313" key="2">
    <source>
        <dbReference type="EMBL" id="KAI5076734.1"/>
    </source>
</evidence>
<gene>
    <name evidence="2" type="ORF">GOP47_0008799</name>
</gene>
<name>A0A9D4ZII0_ADICA</name>
<feature type="compositionally biased region" description="Basic and acidic residues" evidence="1">
    <location>
        <begin position="9"/>
        <end position="18"/>
    </location>
</feature>
<comment type="caution">
    <text evidence="2">The sequence shown here is derived from an EMBL/GenBank/DDBJ whole genome shotgun (WGS) entry which is preliminary data.</text>
</comment>
<dbReference type="Proteomes" id="UP000886520">
    <property type="component" value="Chromosome 8"/>
</dbReference>
<feature type="region of interest" description="Disordered" evidence="1">
    <location>
        <begin position="1"/>
        <end position="21"/>
    </location>
</feature>
<evidence type="ECO:0000256" key="1">
    <source>
        <dbReference type="SAM" id="MobiDB-lite"/>
    </source>
</evidence>
<keyword evidence="3" id="KW-1185">Reference proteome</keyword>
<dbReference type="EMBL" id="JABFUD020000008">
    <property type="protein sequence ID" value="KAI5076734.1"/>
    <property type="molecule type" value="Genomic_DNA"/>
</dbReference>